<dbReference type="EMBL" id="CP025958">
    <property type="protein sequence ID" value="AWM38881.1"/>
    <property type="molecule type" value="Genomic_DNA"/>
</dbReference>
<evidence type="ECO:0000313" key="1">
    <source>
        <dbReference type="EMBL" id="AWM38881.1"/>
    </source>
</evidence>
<accession>A0A2Z3H208</accession>
<dbReference type="AlphaFoldDB" id="A0A2Z3H208"/>
<name>A0A2Z3H208_9BACT</name>
<keyword evidence="2" id="KW-1185">Reference proteome</keyword>
<dbReference type="Proteomes" id="UP000245802">
    <property type="component" value="Chromosome"/>
</dbReference>
<organism evidence="1 2">
    <name type="scientific">Gemmata obscuriglobus</name>
    <dbReference type="NCBI Taxonomy" id="114"/>
    <lineage>
        <taxon>Bacteria</taxon>
        <taxon>Pseudomonadati</taxon>
        <taxon>Planctomycetota</taxon>
        <taxon>Planctomycetia</taxon>
        <taxon>Gemmatales</taxon>
        <taxon>Gemmataceae</taxon>
        <taxon>Gemmata</taxon>
    </lineage>
</organism>
<proteinExistence type="predicted"/>
<protein>
    <submittedName>
        <fullName evidence="1">Uncharacterized protein</fullName>
    </submittedName>
</protein>
<sequence length="61" mass="6755">MAVTTSAVALLIRKMRGRTAFDELRGGPMADHAANRYPRYAHLPEYTRQLCGATSGATFKR</sequence>
<dbReference type="KEGG" id="gog:C1280_19090"/>
<evidence type="ECO:0000313" key="2">
    <source>
        <dbReference type="Proteomes" id="UP000245802"/>
    </source>
</evidence>
<gene>
    <name evidence="1" type="ORF">C1280_19090</name>
</gene>
<reference evidence="1 2" key="1">
    <citation type="submission" date="2018-01" db="EMBL/GenBank/DDBJ databases">
        <title>G. obscuriglobus.</title>
        <authorList>
            <person name="Franke J."/>
            <person name="Blomberg W."/>
            <person name="Selmecki A."/>
        </authorList>
    </citation>
    <scope>NUCLEOTIDE SEQUENCE [LARGE SCALE GENOMIC DNA]</scope>
    <source>
        <strain evidence="1 2">DSM 5831</strain>
    </source>
</reference>